<dbReference type="Proteomes" id="UP001178461">
    <property type="component" value="Chromosome 9"/>
</dbReference>
<reference evidence="2" key="1">
    <citation type="submission" date="2022-12" db="EMBL/GenBank/DDBJ databases">
        <authorList>
            <person name="Alioto T."/>
            <person name="Alioto T."/>
            <person name="Gomez Garrido J."/>
        </authorList>
    </citation>
    <scope>NUCLEOTIDE SEQUENCE</scope>
</reference>
<protein>
    <submittedName>
        <fullName evidence="2">Uncharacterized protein</fullName>
    </submittedName>
</protein>
<keyword evidence="1" id="KW-0472">Membrane</keyword>
<sequence length="149" mass="16068">MLLQPLSNPPHAQGAGDAVLQAGSFPKLERLLNVLLLLAALHFLIQTAIYFSCLFLILPMGFVVSNVISGANTIMGAASSENLRTGHALCQGAAGERAQQTSFHLYVQGIEDLVMSLAVAYFLVRVGLIFCNLVFILPLIFFLSERSCS</sequence>
<feature type="transmembrane region" description="Helical" evidence="1">
    <location>
        <begin position="122"/>
        <end position="143"/>
    </location>
</feature>
<feature type="transmembrane region" description="Helical" evidence="1">
    <location>
        <begin position="34"/>
        <end position="58"/>
    </location>
</feature>
<evidence type="ECO:0000313" key="3">
    <source>
        <dbReference type="Proteomes" id="UP001178461"/>
    </source>
</evidence>
<name>A0AA35PGD1_9SAUR</name>
<keyword evidence="1" id="KW-0812">Transmembrane</keyword>
<gene>
    <name evidence="2" type="ORF">PODLI_1B037180</name>
</gene>
<dbReference type="EMBL" id="OX395134">
    <property type="protein sequence ID" value="CAI5784915.1"/>
    <property type="molecule type" value="Genomic_DNA"/>
</dbReference>
<dbReference type="AlphaFoldDB" id="A0AA35PGD1"/>
<organism evidence="2 3">
    <name type="scientific">Podarcis lilfordi</name>
    <name type="common">Lilford's wall lizard</name>
    <dbReference type="NCBI Taxonomy" id="74358"/>
    <lineage>
        <taxon>Eukaryota</taxon>
        <taxon>Metazoa</taxon>
        <taxon>Chordata</taxon>
        <taxon>Craniata</taxon>
        <taxon>Vertebrata</taxon>
        <taxon>Euteleostomi</taxon>
        <taxon>Lepidosauria</taxon>
        <taxon>Squamata</taxon>
        <taxon>Bifurcata</taxon>
        <taxon>Unidentata</taxon>
        <taxon>Episquamata</taxon>
        <taxon>Laterata</taxon>
        <taxon>Lacertibaenia</taxon>
        <taxon>Lacertidae</taxon>
        <taxon>Podarcis</taxon>
    </lineage>
</organism>
<evidence type="ECO:0000313" key="2">
    <source>
        <dbReference type="EMBL" id="CAI5784915.1"/>
    </source>
</evidence>
<evidence type="ECO:0000256" key="1">
    <source>
        <dbReference type="SAM" id="Phobius"/>
    </source>
</evidence>
<keyword evidence="3" id="KW-1185">Reference proteome</keyword>
<accession>A0AA35PGD1</accession>
<keyword evidence="1" id="KW-1133">Transmembrane helix</keyword>
<proteinExistence type="predicted"/>